<evidence type="ECO:0000259" key="2">
    <source>
        <dbReference type="Pfam" id="PF12802"/>
    </source>
</evidence>
<dbReference type="InterPro" id="IPR049874">
    <property type="entry name" value="ROK_cs"/>
</dbReference>
<dbReference type="InterPro" id="IPR036388">
    <property type="entry name" value="WH-like_DNA-bd_sf"/>
</dbReference>
<dbReference type="EMBL" id="FOKA01000016">
    <property type="protein sequence ID" value="SFB34777.1"/>
    <property type="molecule type" value="Genomic_DNA"/>
</dbReference>
<dbReference type="InterPro" id="IPR043129">
    <property type="entry name" value="ATPase_NBD"/>
</dbReference>
<dbReference type="Proteomes" id="UP000199012">
    <property type="component" value="Unassembled WGS sequence"/>
</dbReference>
<dbReference type="PANTHER" id="PTHR18964:SF149">
    <property type="entry name" value="BIFUNCTIONAL UDP-N-ACETYLGLUCOSAMINE 2-EPIMERASE_N-ACETYLMANNOSAMINE KINASE"/>
    <property type="match status" value="1"/>
</dbReference>
<dbReference type="STRING" id="988821.SAMN05421867_11646"/>
<dbReference type="PROSITE" id="PS01125">
    <property type="entry name" value="ROK"/>
    <property type="match status" value="1"/>
</dbReference>
<feature type="domain" description="HTH marR-type" evidence="2">
    <location>
        <begin position="15"/>
        <end position="59"/>
    </location>
</feature>
<dbReference type="PANTHER" id="PTHR18964">
    <property type="entry name" value="ROK (REPRESSOR, ORF, KINASE) FAMILY"/>
    <property type="match status" value="1"/>
</dbReference>
<keyword evidence="4" id="KW-1185">Reference proteome</keyword>
<dbReference type="InterPro" id="IPR000835">
    <property type="entry name" value="HTH_MarR-typ"/>
</dbReference>
<gene>
    <name evidence="3" type="ORF">SAMN05421867_11646</name>
</gene>
<reference evidence="3 4" key="1">
    <citation type="submission" date="2016-10" db="EMBL/GenBank/DDBJ databases">
        <authorList>
            <person name="de Groot N.N."/>
        </authorList>
    </citation>
    <scope>NUCLEOTIDE SEQUENCE [LARGE SCALE GENOMIC DNA]</scope>
    <source>
        <strain evidence="3 4">CGMCC 4.6945</strain>
    </source>
</reference>
<dbReference type="SUPFAM" id="SSF53067">
    <property type="entry name" value="Actin-like ATPase domain"/>
    <property type="match status" value="1"/>
</dbReference>
<evidence type="ECO:0000313" key="4">
    <source>
        <dbReference type="Proteomes" id="UP000199012"/>
    </source>
</evidence>
<dbReference type="InterPro" id="IPR000600">
    <property type="entry name" value="ROK"/>
</dbReference>
<evidence type="ECO:0000256" key="1">
    <source>
        <dbReference type="ARBA" id="ARBA00006479"/>
    </source>
</evidence>
<evidence type="ECO:0000313" key="3">
    <source>
        <dbReference type="EMBL" id="SFB34777.1"/>
    </source>
</evidence>
<name>A0A1I1AA17_9CELL</name>
<accession>A0A1I1AA17</accession>
<dbReference type="Gene3D" id="1.10.10.10">
    <property type="entry name" value="Winged helix-like DNA-binding domain superfamily/Winged helix DNA-binding domain"/>
    <property type="match status" value="1"/>
</dbReference>
<sequence length="406" mass="42458">MITSRRTARDIRSDSRLAVLHALLSAGEASRNDLARATGLSTATVATVVAELLAEGLVVGAGRNRSGVGRPSTSLRIDGSRGAILGVDVAETYVRTVVFDAALAPVGRFEVPLDEHENLPGYVVDGVGRSIDGALGEAGVERSRVLGVGVSLPGQVLPNAGVSVFAPNWDWRGVRILDLLRARVDLPLVLDNPLKAIATAELWFGAGRSVRSLVTINLGTGVGAGIVLDGRILRGVSNNAGEWGHSLLVLDGRECRCGRRGCVEAYVGARGIQQTLAEIDPDHPLLALGHQRDFISAVAGGLDEDASGPLAELLRRTGRYLGAGVADLVAILNPERVTLTGWTAWTLGEHLMAPTNAELAVQAPLGSASDVTLDVSTVRGGSVARGMATFAFERFLGDLGLLSVDR</sequence>
<keyword evidence="3" id="KW-0418">Kinase</keyword>
<keyword evidence="3" id="KW-0808">Transferase</keyword>
<dbReference type="RefSeq" id="WP_239079012.1">
    <property type="nucleotide sequence ID" value="NZ_BONM01000032.1"/>
</dbReference>
<protein>
    <submittedName>
        <fullName evidence="3">Sugar kinase of the NBD/HSP70 family, may contain an N-terminal HTH domain</fullName>
    </submittedName>
</protein>
<dbReference type="Pfam" id="PF00480">
    <property type="entry name" value="ROK"/>
    <property type="match status" value="1"/>
</dbReference>
<dbReference type="GO" id="GO:0016301">
    <property type="term" value="F:kinase activity"/>
    <property type="evidence" value="ECO:0007669"/>
    <property type="project" value="UniProtKB-KW"/>
</dbReference>
<dbReference type="SUPFAM" id="SSF46785">
    <property type="entry name" value="Winged helix' DNA-binding domain"/>
    <property type="match status" value="1"/>
</dbReference>
<organism evidence="3 4">
    <name type="scientific">Cellulomonas marina</name>
    <dbReference type="NCBI Taxonomy" id="988821"/>
    <lineage>
        <taxon>Bacteria</taxon>
        <taxon>Bacillati</taxon>
        <taxon>Actinomycetota</taxon>
        <taxon>Actinomycetes</taxon>
        <taxon>Micrococcales</taxon>
        <taxon>Cellulomonadaceae</taxon>
        <taxon>Cellulomonas</taxon>
    </lineage>
</organism>
<dbReference type="Gene3D" id="3.30.420.40">
    <property type="match status" value="2"/>
</dbReference>
<comment type="similarity">
    <text evidence="1">Belongs to the ROK (NagC/XylR) family.</text>
</comment>
<dbReference type="InterPro" id="IPR036390">
    <property type="entry name" value="WH_DNA-bd_sf"/>
</dbReference>
<proteinExistence type="inferred from homology"/>
<dbReference type="Pfam" id="PF12802">
    <property type="entry name" value="MarR_2"/>
    <property type="match status" value="1"/>
</dbReference>
<dbReference type="AlphaFoldDB" id="A0A1I1AA17"/>